<name>A0A0S6YZM6_9GAMM</name>
<protein>
    <submittedName>
        <fullName evidence="2">Uncharacterized protein</fullName>
    </submittedName>
</protein>
<reference evidence="2" key="1">
    <citation type="submission" date="2015-03" db="EMBL/GenBank/DDBJ databases">
        <title>Draft genome sequence of Mizugakiibacter sediminis skMP5.</title>
        <authorList>
            <person name="Watanabe T."/>
            <person name="Kojima H."/>
            <person name="Fukui M."/>
        </authorList>
    </citation>
    <scope>NUCLEOTIDE SEQUENCE</scope>
    <source>
        <strain evidence="2">SkMP5</strain>
    </source>
</reference>
<dbReference type="AlphaFoldDB" id="A0A0S6YZM6"/>
<proteinExistence type="predicted"/>
<accession>A0A0S6YZM6</accession>
<sequence length="74" mass="7456">MLWYIGGSSGVMPNAASASRIARAAPGTSRGGSMSSMRTSQAPPALRARSQLPAAATSEPKCSGPVGEGAKRPR</sequence>
<feature type="region of interest" description="Disordered" evidence="1">
    <location>
        <begin position="1"/>
        <end position="74"/>
    </location>
</feature>
<dbReference type="EMBL" id="DF952378">
    <property type="protein sequence ID" value="GAN44427.1"/>
    <property type="molecule type" value="Genomic_DNA"/>
</dbReference>
<organism evidence="2">
    <name type="scientific">Mizugakiibacter sediminis</name>
    <dbReference type="NCBI Taxonomy" id="1475481"/>
    <lineage>
        <taxon>Bacteria</taxon>
        <taxon>Pseudomonadati</taxon>
        <taxon>Pseudomonadota</taxon>
        <taxon>Gammaproteobacteria</taxon>
        <taxon>Lysobacterales</taxon>
        <taxon>Rhodanobacteraceae</taxon>
        <taxon>Mizugakiibacter</taxon>
    </lineage>
</organism>
<evidence type="ECO:0000256" key="1">
    <source>
        <dbReference type="SAM" id="MobiDB-lite"/>
    </source>
</evidence>
<evidence type="ECO:0000313" key="2">
    <source>
        <dbReference type="EMBL" id="GAN44427.1"/>
    </source>
</evidence>
<feature type="compositionally biased region" description="Low complexity" evidence="1">
    <location>
        <begin position="15"/>
        <end position="40"/>
    </location>
</feature>
<dbReference type="HOGENOM" id="CLU_2683803_0_0_6"/>
<gene>
    <name evidence="2" type="ORF">MBSD_0962</name>
</gene>